<dbReference type="EMBL" id="JAAGAX010000005">
    <property type="protein sequence ID" value="KAF2316156.1"/>
    <property type="molecule type" value="Genomic_DNA"/>
</dbReference>
<dbReference type="InterPro" id="IPR001965">
    <property type="entry name" value="Znf_PHD"/>
</dbReference>
<sequence>MSEILAKAKYAVVERADYNDVSCEQCGSGDLPDELLLCDKCDKGFPMKCVRPIVARVPIGSWLCPMCYGQRRM</sequence>
<keyword evidence="1" id="KW-0479">Metal-binding</keyword>
<organism evidence="7 8">
    <name type="scientific">Hevea brasiliensis</name>
    <name type="common">Para rubber tree</name>
    <name type="synonym">Siphonia brasiliensis</name>
    <dbReference type="NCBI Taxonomy" id="3981"/>
    <lineage>
        <taxon>Eukaryota</taxon>
        <taxon>Viridiplantae</taxon>
        <taxon>Streptophyta</taxon>
        <taxon>Embryophyta</taxon>
        <taxon>Tracheophyta</taxon>
        <taxon>Spermatophyta</taxon>
        <taxon>Magnoliopsida</taxon>
        <taxon>eudicotyledons</taxon>
        <taxon>Gunneridae</taxon>
        <taxon>Pentapetalae</taxon>
        <taxon>rosids</taxon>
        <taxon>fabids</taxon>
        <taxon>Malpighiales</taxon>
        <taxon>Euphorbiaceae</taxon>
        <taxon>Crotonoideae</taxon>
        <taxon>Micrandreae</taxon>
        <taxon>Hevea</taxon>
    </lineage>
</organism>
<dbReference type="PROSITE" id="PS50016">
    <property type="entry name" value="ZF_PHD_2"/>
    <property type="match status" value="1"/>
</dbReference>
<evidence type="ECO:0000256" key="3">
    <source>
        <dbReference type="ARBA" id="ARBA00022833"/>
    </source>
</evidence>
<keyword evidence="2 4" id="KW-0863">Zinc-finger</keyword>
<dbReference type="SUPFAM" id="SSF57903">
    <property type="entry name" value="FYVE/PHD zinc finger"/>
    <property type="match status" value="1"/>
</dbReference>
<reference evidence="7 8" key="1">
    <citation type="journal article" date="2020" name="Mol. Plant">
        <title>The Chromosome-Based Rubber Tree Genome Provides New Insights into Spurge Genome Evolution and Rubber Biosynthesis.</title>
        <authorList>
            <person name="Liu J."/>
            <person name="Shi C."/>
            <person name="Shi C.C."/>
            <person name="Li W."/>
            <person name="Zhang Q.J."/>
            <person name="Zhang Y."/>
            <person name="Li K."/>
            <person name="Lu H.F."/>
            <person name="Shi C."/>
            <person name="Zhu S.T."/>
            <person name="Xiao Z.Y."/>
            <person name="Nan H."/>
            <person name="Yue Y."/>
            <person name="Zhu X.G."/>
            <person name="Wu Y."/>
            <person name="Hong X.N."/>
            <person name="Fan G.Y."/>
            <person name="Tong Y."/>
            <person name="Zhang D."/>
            <person name="Mao C.L."/>
            <person name="Liu Y.L."/>
            <person name="Hao S.J."/>
            <person name="Liu W.Q."/>
            <person name="Lv M.Q."/>
            <person name="Zhang H.B."/>
            <person name="Liu Y."/>
            <person name="Hu-Tang G.R."/>
            <person name="Wang J.P."/>
            <person name="Wang J.H."/>
            <person name="Sun Y.H."/>
            <person name="Ni S.B."/>
            <person name="Chen W.B."/>
            <person name="Zhang X.C."/>
            <person name="Jiao Y.N."/>
            <person name="Eichler E.E."/>
            <person name="Li G.H."/>
            <person name="Liu X."/>
            <person name="Gao L.Z."/>
        </authorList>
    </citation>
    <scope>NUCLEOTIDE SEQUENCE [LARGE SCALE GENOMIC DNA]</scope>
    <source>
        <strain evidence="8">cv. GT1</strain>
        <tissue evidence="7">Leaf</tissue>
    </source>
</reference>
<dbReference type="Pfam" id="PF00628">
    <property type="entry name" value="PHD"/>
    <property type="match status" value="1"/>
</dbReference>
<dbReference type="InterPro" id="IPR011011">
    <property type="entry name" value="Znf_FYVE_PHD"/>
</dbReference>
<dbReference type="AlphaFoldDB" id="A0A6A6MV37"/>
<evidence type="ECO:0000256" key="2">
    <source>
        <dbReference type="ARBA" id="ARBA00022771"/>
    </source>
</evidence>
<dbReference type="Gene3D" id="3.30.40.10">
    <property type="entry name" value="Zinc/RING finger domain, C3HC4 (zinc finger)"/>
    <property type="match status" value="1"/>
</dbReference>
<dbReference type="Proteomes" id="UP000467840">
    <property type="component" value="Chromosome 15"/>
</dbReference>
<dbReference type="SMART" id="SM00249">
    <property type="entry name" value="PHD"/>
    <property type="match status" value="1"/>
</dbReference>
<dbReference type="PANTHER" id="PTHR12618">
    <property type="entry name" value="PHD AND RING FINGER DOMAIN-CONTAINING PROTEIN 1"/>
    <property type="match status" value="1"/>
</dbReference>
<comment type="caution">
    <text evidence="7">The sequence shown here is derived from an EMBL/GenBank/DDBJ whole genome shotgun (WGS) entry which is preliminary data.</text>
</comment>
<evidence type="ECO:0000256" key="1">
    <source>
        <dbReference type="ARBA" id="ARBA00022723"/>
    </source>
</evidence>
<proteinExistence type="predicted"/>
<dbReference type="PANTHER" id="PTHR12618:SF20">
    <property type="entry name" value="PHD AND RING FINGER DOMAIN-CONTAINING PROTEIN 1"/>
    <property type="match status" value="1"/>
</dbReference>
<gene>
    <name evidence="7" type="ORF">GH714_041494</name>
    <name evidence="6" type="ORF">GH714_041495</name>
</gene>
<evidence type="ECO:0000313" key="8">
    <source>
        <dbReference type="Proteomes" id="UP000467840"/>
    </source>
</evidence>
<evidence type="ECO:0000259" key="5">
    <source>
        <dbReference type="PROSITE" id="PS50016"/>
    </source>
</evidence>
<dbReference type="InterPro" id="IPR047157">
    <property type="entry name" value="PHRF1/Atg35"/>
</dbReference>
<protein>
    <recommendedName>
        <fullName evidence="5">PHD-type domain-containing protein</fullName>
    </recommendedName>
</protein>
<dbReference type="InterPro" id="IPR013083">
    <property type="entry name" value="Znf_RING/FYVE/PHD"/>
</dbReference>
<feature type="domain" description="PHD-type" evidence="5">
    <location>
        <begin position="20"/>
        <end position="70"/>
    </location>
</feature>
<dbReference type="Proteomes" id="UP000467840">
    <property type="component" value="Chromosome 13"/>
</dbReference>
<name>A0A6A6MV37_HEVBR</name>
<evidence type="ECO:0000313" key="7">
    <source>
        <dbReference type="EMBL" id="KAF2316156.1"/>
    </source>
</evidence>
<dbReference type="GO" id="GO:0008270">
    <property type="term" value="F:zinc ion binding"/>
    <property type="evidence" value="ECO:0007669"/>
    <property type="project" value="UniProtKB-KW"/>
</dbReference>
<accession>A0A6A6MV37</accession>
<dbReference type="InterPro" id="IPR019787">
    <property type="entry name" value="Znf_PHD-finger"/>
</dbReference>
<dbReference type="EMBL" id="JAAGAX010000014">
    <property type="protein sequence ID" value="KAF2293299.1"/>
    <property type="molecule type" value="Genomic_DNA"/>
</dbReference>
<keyword evidence="8" id="KW-1185">Reference proteome</keyword>
<evidence type="ECO:0000256" key="4">
    <source>
        <dbReference type="PROSITE-ProRule" id="PRU00146"/>
    </source>
</evidence>
<evidence type="ECO:0000313" key="6">
    <source>
        <dbReference type="EMBL" id="KAF2293299.1"/>
    </source>
</evidence>
<keyword evidence="3" id="KW-0862">Zinc</keyword>